<feature type="chain" id="PRO_5035313349" description="Heavy metal transporter" evidence="2">
    <location>
        <begin position="22"/>
        <end position="287"/>
    </location>
</feature>
<evidence type="ECO:0000313" key="4">
    <source>
        <dbReference type="Proteomes" id="UP000614996"/>
    </source>
</evidence>
<gene>
    <name evidence="3" type="ORF">NUM_38500</name>
</gene>
<feature type="signal peptide" evidence="2">
    <location>
        <begin position="1"/>
        <end position="21"/>
    </location>
</feature>
<evidence type="ECO:0000256" key="1">
    <source>
        <dbReference type="SAM" id="MobiDB-lite"/>
    </source>
</evidence>
<feature type="region of interest" description="Disordered" evidence="1">
    <location>
        <begin position="91"/>
        <end position="112"/>
    </location>
</feature>
<dbReference type="PROSITE" id="PS51257">
    <property type="entry name" value="PROKAR_LIPOPROTEIN"/>
    <property type="match status" value="1"/>
</dbReference>
<accession>A0A8J4ELJ6</accession>
<feature type="region of interest" description="Disordered" evidence="1">
    <location>
        <begin position="263"/>
        <end position="287"/>
    </location>
</feature>
<comment type="caution">
    <text evidence="3">The sequence shown here is derived from an EMBL/GenBank/DDBJ whole genome shotgun (WGS) entry which is preliminary data.</text>
</comment>
<evidence type="ECO:0008006" key="5">
    <source>
        <dbReference type="Google" id="ProtNLM"/>
    </source>
</evidence>
<dbReference type="EMBL" id="BOPO01000074">
    <property type="protein sequence ID" value="GIL28596.1"/>
    <property type="molecule type" value="Genomic_DNA"/>
</dbReference>
<evidence type="ECO:0000256" key="2">
    <source>
        <dbReference type="SAM" id="SignalP"/>
    </source>
</evidence>
<organism evidence="3 4">
    <name type="scientific">Actinocatenispora comari</name>
    <dbReference type="NCBI Taxonomy" id="2807577"/>
    <lineage>
        <taxon>Bacteria</taxon>
        <taxon>Bacillati</taxon>
        <taxon>Actinomycetota</taxon>
        <taxon>Actinomycetes</taxon>
        <taxon>Micromonosporales</taxon>
        <taxon>Micromonosporaceae</taxon>
        <taxon>Actinocatenispora</taxon>
    </lineage>
</organism>
<protein>
    <recommendedName>
        <fullName evidence="5">Heavy metal transporter</fullName>
    </recommendedName>
</protein>
<reference evidence="4" key="1">
    <citation type="journal article" date="2021" name="Int. J. Syst. Evol. Microbiol.">
        <title>Actinocatenispora comari sp. nov., an endophytic actinomycete isolated from aerial parts of Comarum salesowianum.</title>
        <authorList>
            <person name="Oyunbileg N."/>
            <person name="Iizaka Y."/>
            <person name="Hamada M."/>
            <person name="Davaapurev B.O."/>
            <person name="Fukumoto A."/>
            <person name="Tsetseg B."/>
            <person name="Kato F."/>
            <person name="Tamura T."/>
            <person name="Batkhuu J."/>
            <person name="Anzai Y."/>
        </authorList>
    </citation>
    <scope>NUCLEOTIDE SEQUENCE [LARGE SCALE GENOMIC DNA]</scope>
    <source>
        <strain evidence="4">NUM-2625</strain>
    </source>
</reference>
<dbReference type="AlphaFoldDB" id="A0A8J4ELJ6"/>
<name>A0A8J4ELJ6_9ACTN</name>
<dbReference type="Proteomes" id="UP000614996">
    <property type="component" value="Unassembled WGS sequence"/>
</dbReference>
<sequence length="287" mass="30127">MVRGRAVLAGAVAVATGLAIAACSGKTYHPPLLSTCQVHTSDGKFELNPDQTANAATISAVGVRRGLPDRAVVVALATALQESKLTNLESGDRDSVGLFQQRPSQGWGEPKQLQDPRYAAGAFYDHLVTVPGWQDMSVTEAAQAVQRSAAPDEYQKWAPEAETVANALVGSAGGALSCSLHDGPTKRGSAARDAVVAAMRLDWGSSLITRDAGATGLTVPTDGQRSGWQFAHWLVAYASQTGIEQVQYGSKRWTVDSGEWKSVGAAQAASDTPPPVQVQVYGPKKKS</sequence>
<keyword evidence="4" id="KW-1185">Reference proteome</keyword>
<evidence type="ECO:0000313" key="3">
    <source>
        <dbReference type="EMBL" id="GIL28596.1"/>
    </source>
</evidence>
<proteinExistence type="predicted"/>
<keyword evidence="2" id="KW-0732">Signal</keyword>